<keyword evidence="9" id="KW-1185">Reference proteome</keyword>
<dbReference type="RefSeq" id="WP_171581464.1">
    <property type="nucleotide sequence ID" value="NZ_JAAVLX010000007.1"/>
</dbReference>
<evidence type="ECO:0000313" key="9">
    <source>
        <dbReference type="Proteomes" id="UP000544122"/>
    </source>
</evidence>
<evidence type="ECO:0000256" key="6">
    <source>
        <dbReference type="ARBA" id="ARBA00025321"/>
    </source>
</evidence>
<keyword evidence="4" id="KW-0472">Membrane</keyword>
<feature type="chain" id="PRO_5031425005" description="Lectin-like protein BA14k" evidence="7">
    <location>
        <begin position="27"/>
        <end position="128"/>
    </location>
</feature>
<keyword evidence="4" id="KW-1003">Cell membrane</keyword>
<name>A0A7Y4GVS2_9BRAD</name>
<comment type="subcellular location">
    <subcellularLocation>
        <location evidence="1">Membrane</location>
        <topology evidence="1">Single-pass membrane protein</topology>
    </subcellularLocation>
</comment>
<reference evidence="8 9" key="1">
    <citation type="submission" date="2020-03" db="EMBL/GenBank/DDBJ databases">
        <title>Bradyrhizobium diversity isolated from nodules of Indigofera sp.</title>
        <authorList>
            <person name="Klepa M."/>
            <person name="Helene L."/>
            <person name="Hungria M."/>
        </authorList>
    </citation>
    <scope>NUCLEOTIDE SEQUENCE [LARGE SCALE GENOMIC DNA]</scope>
    <source>
        <strain evidence="8 9">WSM 1791</strain>
    </source>
</reference>
<dbReference type="GO" id="GO:0016020">
    <property type="term" value="C:membrane"/>
    <property type="evidence" value="ECO:0007669"/>
    <property type="project" value="UniProtKB-SubCell"/>
</dbReference>
<dbReference type="Pfam" id="PF07886">
    <property type="entry name" value="BA14K"/>
    <property type="match status" value="1"/>
</dbReference>
<evidence type="ECO:0000256" key="2">
    <source>
        <dbReference type="ARBA" id="ARBA00010270"/>
    </source>
</evidence>
<dbReference type="InterPro" id="IPR012413">
    <property type="entry name" value="BA14K"/>
</dbReference>
<evidence type="ECO:0000256" key="7">
    <source>
        <dbReference type="SAM" id="SignalP"/>
    </source>
</evidence>
<comment type="function">
    <text evidence="6">Has immunoglobulin-binding and hemagglutination properties, and can bind to mannose. Essential for virulence. May be involved in LPS biosynthesis or polysaccharide transport.</text>
</comment>
<accession>A0A7Y4GVS2</accession>
<evidence type="ECO:0000313" key="8">
    <source>
        <dbReference type="EMBL" id="NOJ42222.1"/>
    </source>
</evidence>
<feature type="signal peptide" evidence="7">
    <location>
        <begin position="1"/>
        <end position="26"/>
    </location>
</feature>
<protein>
    <recommendedName>
        <fullName evidence="3">Lectin-like protein BA14k</fullName>
    </recommendedName>
</protein>
<gene>
    <name evidence="8" type="ORF">HCN58_21960</name>
</gene>
<evidence type="ECO:0000256" key="5">
    <source>
        <dbReference type="ARBA" id="ARBA00022734"/>
    </source>
</evidence>
<evidence type="ECO:0000256" key="1">
    <source>
        <dbReference type="ARBA" id="ARBA00004167"/>
    </source>
</evidence>
<organism evidence="8 9">
    <name type="scientific">Bradyrhizobium australiense</name>
    <dbReference type="NCBI Taxonomy" id="2721161"/>
    <lineage>
        <taxon>Bacteria</taxon>
        <taxon>Pseudomonadati</taxon>
        <taxon>Pseudomonadota</taxon>
        <taxon>Alphaproteobacteria</taxon>
        <taxon>Hyphomicrobiales</taxon>
        <taxon>Nitrobacteraceae</taxon>
        <taxon>Bradyrhizobium</taxon>
    </lineage>
</organism>
<sequence length="128" mass="13603">MKSWKIVSAAVALGISPLIPLQPAAASPMMAVAGAERLAASIQPVEAVQYRRWHRGPHYHRHGWHRRHHGTGAAVLGGLAAGAIIGGAIANSQARANDAVAYCAQRYRSYDPASGTYLGYDGNRHPCP</sequence>
<evidence type="ECO:0000256" key="3">
    <source>
        <dbReference type="ARBA" id="ARBA00020552"/>
    </source>
</evidence>
<dbReference type="EMBL" id="JAAVLX010000007">
    <property type="protein sequence ID" value="NOJ42222.1"/>
    <property type="molecule type" value="Genomic_DNA"/>
</dbReference>
<dbReference type="GO" id="GO:0030246">
    <property type="term" value="F:carbohydrate binding"/>
    <property type="evidence" value="ECO:0007669"/>
    <property type="project" value="UniProtKB-KW"/>
</dbReference>
<proteinExistence type="inferred from homology"/>
<dbReference type="Proteomes" id="UP000544122">
    <property type="component" value="Unassembled WGS sequence"/>
</dbReference>
<comment type="caution">
    <text evidence="8">The sequence shown here is derived from an EMBL/GenBank/DDBJ whole genome shotgun (WGS) entry which is preliminary data.</text>
</comment>
<evidence type="ECO:0000256" key="4">
    <source>
        <dbReference type="ARBA" id="ARBA00022475"/>
    </source>
</evidence>
<keyword evidence="7" id="KW-0732">Signal</keyword>
<dbReference type="AlphaFoldDB" id="A0A7Y4GVS2"/>
<keyword evidence="5" id="KW-0430">Lectin</keyword>
<comment type="similarity">
    <text evidence="2">Belongs to the BA14k family.</text>
</comment>